<evidence type="ECO:0000256" key="3">
    <source>
        <dbReference type="ARBA" id="ARBA00013085"/>
    </source>
</evidence>
<sequence length="273" mass="31080">MLRSDYHVHTSFSGDCDEPLDRVLQRACDLGLKEIAITDHMDLDFPSEAVNFDLDVPSYLETLVWCRARWVDRIKLRVGLEVGLDISKKDRIASVLENNDWDFVIGSLHCVDGKSMGEDGFFKGKTRDEAHGRYFEAMLDSVKAFSGFSVVGHMDFVRRYGAGVYGDRHSVIDRELHKDRIDEILRELVKRGIGLELNTSGLRYGLDAFHPGDWILRRYRELGGEMITVGSDAHRLKDIADDFFLAEGLLEALGFRYTCSFQGRTPRFYSLAA</sequence>
<reference evidence="10 11" key="1">
    <citation type="submission" date="2022-01" db="EMBL/GenBank/DDBJ databases">
        <title>Dethiosulfovibrio faecalis sp. nov., a novel proteolytic, non-sulfur-reducing bacterium isolated from a marine aquaculture solid waste bioreactor.</title>
        <authorList>
            <person name="Grabowski S."/>
            <person name="Apolinario E."/>
            <person name="Schneider N."/>
            <person name="Marshall C.W."/>
            <person name="Sowers K.R."/>
        </authorList>
    </citation>
    <scope>NUCLEOTIDE SEQUENCE [LARGE SCALE GENOMIC DNA]</scope>
    <source>
        <strain evidence="10 11">DSM 12537</strain>
    </source>
</reference>
<keyword evidence="5 8" id="KW-0378">Hydrolase</keyword>
<keyword evidence="4 8" id="KW-0028">Amino-acid biosynthesis</keyword>
<dbReference type="EMBL" id="JAKGUD010000021">
    <property type="protein sequence ID" value="MCF4143643.1"/>
    <property type="molecule type" value="Genomic_DNA"/>
</dbReference>
<evidence type="ECO:0000256" key="2">
    <source>
        <dbReference type="ARBA" id="ARBA00009152"/>
    </source>
</evidence>
<evidence type="ECO:0000256" key="1">
    <source>
        <dbReference type="ARBA" id="ARBA00004970"/>
    </source>
</evidence>
<dbReference type="SMART" id="SM00481">
    <property type="entry name" value="POLIIIAc"/>
    <property type="match status" value="1"/>
</dbReference>
<dbReference type="NCBIfam" id="TIGR01856">
    <property type="entry name" value="hisJ_fam"/>
    <property type="match status" value="1"/>
</dbReference>
<keyword evidence="6 8" id="KW-0368">Histidine biosynthesis</keyword>
<keyword evidence="11" id="KW-1185">Reference proteome</keyword>
<comment type="catalytic activity">
    <reaction evidence="7 8">
        <text>L-histidinol phosphate + H2O = L-histidinol + phosphate</text>
        <dbReference type="Rhea" id="RHEA:14465"/>
        <dbReference type="ChEBI" id="CHEBI:15377"/>
        <dbReference type="ChEBI" id="CHEBI:43474"/>
        <dbReference type="ChEBI" id="CHEBI:57699"/>
        <dbReference type="ChEBI" id="CHEBI:57980"/>
        <dbReference type="EC" id="3.1.3.15"/>
    </reaction>
</comment>
<dbReference type="Proteomes" id="UP001200430">
    <property type="component" value="Unassembled WGS sequence"/>
</dbReference>
<evidence type="ECO:0000256" key="4">
    <source>
        <dbReference type="ARBA" id="ARBA00022605"/>
    </source>
</evidence>
<name>A0ABS9EV91_9BACT</name>
<dbReference type="Gene3D" id="3.20.20.140">
    <property type="entry name" value="Metal-dependent hydrolases"/>
    <property type="match status" value="1"/>
</dbReference>
<comment type="pathway">
    <text evidence="1 8">Amino-acid biosynthesis; L-histidine biosynthesis; L-histidine from 5-phospho-alpha-D-ribose 1-diphosphate: step 8/9.</text>
</comment>
<organism evidence="10 11">
    <name type="scientific">Dethiosulfovibrio marinus</name>
    <dbReference type="NCBI Taxonomy" id="133532"/>
    <lineage>
        <taxon>Bacteria</taxon>
        <taxon>Thermotogati</taxon>
        <taxon>Synergistota</taxon>
        <taxon>Synergistia</taxon>
        <taxon>Synergistales</taxon>
        <taxon>Dethiosulfovibrionaceae</taxon>
        <taxon>Dethiosulfovibrio</taxon>
    </lineage>
</organism>
<dbReference type="InterPro" id="IPR010140">
    <property type="entry name" value="Histidinol_P_phosphatase_HisJ"/>
</dbReference>
<dbReference type="PANTHER" id="PTHR21039:SF0">
    <property type="entry name" value="HISTIDINOL-PHOSPHATASE"/>
    <property type="match status" value="1"/>
</dbReference>
<dbReference type="SUPFAM" id="SSF89550">
    <property type="entry name" value="PHP domain-like"/>
    <property type="match status" value="1"/>
</dbReference>
<gene>
    <name evidence="10" type="ORF">L2W38_12570</name>
</gene>
<dbReference type="InterPro" id="IPR003141">
    <property type="entry name" value="Pol/His_phosphatase_N"/>
</dbReference>
<feature type="domain" description="Polymerase/histidinol phosphatase N-terminal" evidence="9">
    <location>
        <begin position="4"/>
        <end position="86"/>
    </location>
</feature>
<dbReference type="InterPro" id="IPR004013">
    <property type="entry name" value="PHP_dom"/>
</dbReference>
<evidence type="ECO:0000256" key="7">
    <source>
        <dbReference type="ARBA" id="ARBA00049158"/>
    </source>
</evidence>
<dbReference type="InterPro" id="IPR016195">
    <property type="entry name" value="Pol/histidinol_Pase-like"/>
</dbReference>
<evidence type="ECO:0000259" key="9">
    <source>
        <dbReference type="SMART" id="SM00481"/>
    </source>
</evidence>
<comment type="caution">
    <text evidence="10">The sequence shown here is derived from an EMBL/GenBank/DDBJ whole genome shotgun (WGS) entry which is preliminary data.</text>
</comment>
<dbReference type="EC" id="3.1.3.15" evidence="3 8"/>
<evidence type="ECO:0000256" key="8">
    <source>
        <dbReference type="RuleBase" id="RU366003"/>
    </source>
</evidence>
<evidence type="ECO:0000313" key="10">
    <source>
        <dbReference type="EMBL" id="MCF4143643.1"/>
    </source>
</evidence>
<dbReference type="PANTHER" id="PTHR21039">
    <property type="entry name" value="HISTIDINOL PHOSPHATASE-RELATED"/>
    <property type="match status" value="1"/>
</dbReference>
<proteinExistence type="inferred from homology"/>
<evidence type="ECO:0000256" key="5">
    <source>
        <dbReference type="ARBA" id="ARBA00022801"/>
    </source>
</evidence>
<protein>
    <recommendedName>
        <fullName evidence="3 8">Histidinol-phosphatase</fullName>
        <shortName evidence="8">HolPase</shortName>
        <ecNumber evidence="3 8">3.1.3.15</ecNumber>
    </recommendedName>
</protein>
<dbReference type="Pfam" id="PF02811">
    <property type="entry name" value="PHP"/>
    <property type="match status" value="1"/>
</dbReference>
<comment type="similarity">
    <text evidence="2 8">Belongs to the PHP hydrolase family. HisK subfamily.</text>
</comment>
<evidence type="ECO:0000256" key="6">
    <source>
        <dbReference type="ARBA" id="ARBA00023102"/>
    </source>
</evidence>
<accession>A0ABS9EV91</accession>
<dbReference type="RefSeq" id="WP_236100407.1">
    <property type="nucleotide sequence ID" value="NZ_JAKGUD010000021.1"/>
</dbReference>
<evidence type="ECO:0000313" key="11">
    <source>
        <dbReference type="Proteomes" id="UP001200430"/>
    </source>
</evidence>